<evidence type="ECO:0000256" key="2">
    <source>
        <dbReference type="SAM" id="MobiDB-lite"/>
    </source>
</evidence>
<dbReference type="GO" id="GO:0016787">
    <property type="term" value="F:hydrolase activity"/>
    <property type="evidence" value="ECO:0007669"/>
    <property type="project" value="UniProtKB-KW"/>
</dbReference>
<evidence type="ECO:0000256" key="1">
    <source>
        <dbReference type="ARBA" id="ARBA00022801"/>
    </source>
</evidence>
<dbReference type="OrthoDB" id="420264at2759"/>
<name>A0A072PWR4_9EURO</name>
<dbReference type="InterPro" id="IPR029058">
    <property type="entry name" value="AB_hydrolase_fold"/>
</dbReference>
<dbReference type="Gene3D" id="3.40.50.1820">
    <property type="entry name" value="alpha/beta hydrolase"/>
    <property type="match status" value="1"/>
</dbReference>
<dbReference type="Proteomes" id="UP000027920">
    <property type="component" value="Unassembled WGS sequence"/>
</dbReference>
<dbReference type="SUPFAM" id="SSF53474">
    <property type="entry name" value="alpha/beta-Hydrolases"/>
    <property type="match status" value="1"/>
</dbReference>
<feature type="compositionally biased region" description="Low complexity" evidence="2">
    <location>
        <begin position="47"/>
        <end position="60"/>
    </location>
</feature>
<proteinExistence type="predicted"/>
<dbReference type="GeneID" id="25279827"/>
<organism evidence="3 4">
    <name type="scientific">Exophiala aquamarina CBS 119918</name>
    <dbReference type="NCBI Taxonomy" id="1182545"/>
    <lineage>
        <taxon>Eukaryota</taxon>
        <taxon>Fungi</taxon>
        <taxon>Dikarya</taxon>
        <taxon>Ascomycota</taxon>
        <taxon>Pezizomycotina</taxon>
        <taxon>Eurotiomycetes</taxon>
        <taxon>Chaetothyriomycetidae</taxon>
        <taxon>Chaetothyriales</taxon>
        <taxon>Herpotrichiellaceae</taxon>
        <taxon>Exophiala</taxon>
    </lineage>
</organism>
<evidence type="ECO:0000313" key="3">
    <source>
        <dbReference type="EMBL" id="KEF60050.1"/>
    </source>
</evidence>
<keyword evidence="1" id="KW-0378">Hydrolase</keyword>
<feature type="region of interest" description="Disordered" evidence="2">
    <location>
        <begin position="13"/>
        <end position="86"/>
    </location>
</feature>
<dbReference type="PANTHER" id="PTHR48081">
    <property type="entry name" value="AB HYDROLASE SUPERFAMILY PROTEIN C4A8.06C"/>
    <property type="match status" value="1"/>
</dbReference>
<dbReference type="RefSeq" id="XP_013262640.1">
    <property type="nucleotide sequence ID" value="XM_013407186.1"/>
</dbReference>
<gene>
    <name evidence="3" type="ORF">A1O9_04900</name>
</gene>
<evidence type="ECO:0000313" key="4">
    <source>
        <dbReference type="Proteomes" id="UP000027920"/>
    </source>
</evidence>
<dbReference type="EMBL" id="AMGV01000003">
    <property type="protein sequence ID" value="KEF60050.1"/>
    <property type="molecule type" value="Genomic_DNA"/>
</dbReference>
<dbReference type="AlphaFoldDB" id="A0A072PWR4"/>
<dbReference type="InterPro" id="IPR050300">
    <property type="entry name" value="GDXG_lipolytic_enzyme"/>
</dbReference>
<dbReference type="VEuPathDB" id="FungiDB:A1O9_04900"/>
<feature type="compositionally biased region" description="Polar residues" evidence="2">
    <location>
        <begin position="24"/>
        <end position="34"/>
    </location>
</feature>
<accession>A0A072PWR4</accession>
<comment type="caution">
    <text evidence="3">The sequence shown here is derived from an EMBL/GenBank/DDBJ whole genome shotgun (WGS) entry which is preliminary data.</text>
</comment>
<evidence type="ECO:0008006" key="5">
    <source>
        <dbReference type="Google" id="ProtNLM"/>
    </source>
</evidence>
<keyword evidence="4" id="KW-1185">Reference proteome</keyword>
<sequence>MKKIIRYMQDQALQASEQKHSGSAYLSSRATEPQQGELHHREHTSYHLSRSGHPSSASHSFPAQVSGGGAYQGNGDPRERRTPSPLSDKIQREISRHQYAQDSILQSYELYLPDQESFHPSRTQDSKFWIVYVHGGYFRDDSVTAASFHPALSILTKAPKLHLQYLMKNIEEQENIIPYVAGYASINYRLSPRPTKSPQDTLTTPAYELRNAAWPDHIHDVLAAIAHLQRKHGFGQRYLLVGHSVGATMALLSTLASGKTFTTRADSELLPKIEPPMAVLGVSGIYDFARLHHSFPVYTEVTENAIHDPKDVALASPTSYSLADYGETWAQRGTQKRVLILAHSRDDGMVDWKQVEAMEAVFAPNAQGAQTNFAVQVVEMKGQHNNIWGQGTELARVIRVGLGALRRLDGL</sequence>
<protein>
    <recommendedName>
        <fullName evidence="5">Arylformamidase</fullName>
    </recommendedName>
</protein>
<dbReference type="HOGENOM" id="CLU_016852_2_0_1"/>
<dbReference type="STRING" id="1182545.A0A072PWR4"/>
<reference evidence="3 4" key="1">
    <citation type="submission" date="2013-03" db="EMBL/GenBank/DDBJ databases">
        <title>The Genome Sequence of Exophiala aquamarina CBS 119918.</title>
        <authorList>
            <consortium name="The Broad Institute Genomics Platform"/>
            <person name="Cuomo C."/>
            <person name="de Hoog S."/>
            <person name="Gorbushina A."/>
            <person name="Walker B."/>
            <person name="Young S.K."/>
            <person name="Zeng Q."/>
            <person name="Gargeya S."/>
            <person name="Fitzgerald M."/>
            <person name="Haas B."/>
            <person name="Abouelleil A."/>
            <person name="Allen A.W."/>
            <person name="Alvarado L."/>
            <person name="Arachchi H.M."/>
            <person name="Berlin A.M."/>
            <person name="Chapman S.B."/>
            <person name="Gainer-Dewar J."/>
            <person name="Goldberg J."/>
            <person name="Griggs A."/>
            <person name="Gujja S."/>
            <person name="Hansen M."/>
            <person name="Howarth C."/>
            <person name="Imamovic A."/>
            <person name="Ireland A."/>
            <person name="Larimer J."/>
            <person name="McCowan C."/>
            <person name="Murphy C."/>
            <person name="Pearson M."/>
            <person name="Poon T.W."/>
            <person name="Priest M."/>
            <person name="Roberts A."/>
            <person name="Saif S."/>
            <person name="Shea T."/>
            <person name="Sisk P."/>
            <person name="Sykes S."/>
            <person name="Wortman J."/>
            <person name="Nusbaum C."/>
            <person name="Birren B."/>
        </authorList>
    </citation>
    <scope>NUCLEOTIDE SEQUENCE [LARGE SCALE GENOMIC DNA]</scope>
    <source>
        <strain evidence="3 4">CBS 119918</strain>
    </source>
</reference>
<dbReference type="PANTHER" id="PTHR48081:SF33">
    <property type="entry name" value="KYNURENINE FORMAMIDASE"/>
    <property type="match status" value="1"/>
</dbReference>